<accession>A0ACC2MGF8</accession>
<evidence type="ECO:0000313" key="1">
    <source>
        <dbReference type="EMBL" id="KAJ8644237.1"/>
    </source>
</evidence>
<keyword evidence="2" id="KW-1185">Reference proteome</keyword>
<name>A0ACC2MGF8_PERAE</name>
<evidence type="ECO:0000313" key="2">
    <source>
        <dbReference type="Proteomes" id="UP001234297"/>
    </source>
</evidence>
<organism evidence="1 2">
    <name type="scientific">Persea americana</name>
    <name type="common">Avocado</name>
    <dbReference type="NCBI Taxonomy" id="3435"/>
    <lineage>
        <taxon>Eukaryota</taxon>
        <taxon>Viridiplantae</taxon>
        <taxon>Streptophyta</taxon>
        <taxon>Embryophyta</taxon>
        <taxon>Tracheophyta</taxon>
        <taxon>Spermatophyta</taxon>
        <taxon>Magnoliopsida</taxon>
        <taxon>Magnoliidae</taxon>
        <taxon>Laurales</taxon>
        <taxon>Lauraceae</taxon>
        <taxon>Persea</taxon>
    </lineage>
</organism>
<sequence length="899" mass="98305">MFAIEETHRVGRPCTILHTGVASCHTPSAMHQLSCTTLWLVGLGYVLLHKAWFPLGLHLPPLRFQSSEPSPVPRPVGAQVPATLSPVPDQKMNRDMKISLDKLPIKRLDAIDDSGIERFPHEIGPDEKRLSLIRRIDFTPLVEKDAKKKQKSSKETAAAAPWPWQSLVENLQLAHQELSVIIDLINTVEANDAVTVACMTRPKQLPNEVLSDLAVSAATKLQCFRHLGRYFKQSAKALEQQVAREARFYGALIRLQQNWKVKRQRLAASAPGSEGFTIDLFDNSLLDTVAPFRPSSVSTVRVDHNSAGMLTVILPSNSCRSIHFGFLGSHSSCTPRRFSKSKSASLGEHPSREAKKEVVSDEDVDEGIKEAHSILREIHQAIFDEQVFDLVNREAFYPSPGVNVTGIRENFIQLGIGQEASVFLSLESSEQDSDQISDTKNHTQNGKGVPLALDIVHVRTADEKHDALKRNLSGHPNPVSCEIYLQQILHENVFIGAKEKHPFAARTQAYGQTAGDGSGLVGHFCMTLAHRIFSNKVLAELEKLVSGVPYLHLLSHPTWHSRTSSWSLSVKVPESIIHAGQRTSSPDMHDGKNRVRSQFLTKVVVNDECISVSGEGAPNVVGFFRGGSMDVSPMNCYDCDLADLPAILLQQVASQVIRWLHEEALVVGMKATRDFISLSFELDQGDTLALVAHVDPVDARGCISWWLVMEDGLMEEACAVAEVVNGSSPCPLDAFPFGFAQGKADGWCNGDGAGAGRANLLLIMNRAWIVLSKQQRRPSIFAVAVLSSGSVAGAGGASCVPSSTLTAPFGVFFFFHGDSAGGAFSPAQTADLFGNRSSVSSESLDEVLQSDLFFFSNRDPLIRSDLLIFARSVANFAIDLSRPLRSDTSDLLRSHAIML</sequence>
<dbReference type="Proteomes" id="UP001234297">
    <property type="component" value="Chromosome 2"/>
</dbReference>
<dbReference type="EMBL" id="CM056810">
    <property type="protein sequence ID" value="KAJ8644237.1"/>
    <property type="molecule type" value="Genomic_DNA"/>
</dbReference>
<proteinExistence type="predicted"/>
<comment type="caution">
    <text evidence="1">The sequence shown here is derived from an EMBL/GenBank/DDBJ whole genome shotgun (WGS) entry which is preliminary data.</text>
</comment>
<gene>
    <name evidence="1" type="ORF">MRB53_005985</name>
</gene>
<protein>
    <submittedName>
        <fullName evidence="1">Uncharacterized protein</fullName>
    </submittedName>
</protein>
<reference evidence="1 2" key="1">
    <citation type="journal article" date="2022" name="Hortic Res">
        <title>A haplotype resolved chromosomal level avocado genome allows analysis of novel avocado genes.</title>
        <authorList>
            <person name="Nath O."/>
            <person name="Fletcher S.J."/>
            <person name="Hayward A."/>
            <person name="Shaw L.M."/>
            <person name="Masouleh A.K."/>
            <person name="Furtado A."/>
            <person name="Henry R.J."/>
            <person name="Mitter N."/>
        </authorList>
    </citation>
    <scope>NUCLEOTIDE SEQUENCE [LARGE SCALE GENOMIC DNA]</scope>
    <source>
        <strain evidence="2">cv. Hass</strain>
    </source>
</reference>